<dbReference type="InterPro" id="IPR001608">
    <property type="entry name" value="Ala_racemase_N"/>
</dbReference>
<comment type="pathway">
    <text evidence="3">Cell wall biogenesis; peptidoglycan biosynthesis.</text>
</comment>
<dbReference type="InterPro" id="IPR029066">
    <property type="entry name" value="PLP-binding_barrel"/>
</dbReference>
<accession>A0A2I5T4M0</accession>
<dbReference type="GO" id="GO:0008784">
    <property type="term" value="F:alanine racemase activity"/>
    <property type="evidence" value="ECO:0007669"/>
    <property type="project" value="UniProtKB-UniRule"/>
</dbReference>
<dbReference type="InterPro" id="IPR011079">
    <property type="entry name" value="Ala_racemase_C"/>
</dbReference>
<dbReference type="SUPFAM" id="SSF50621">
    <property type="entry name" value="Alanine racemase C-terminal domain-like"/>
    <property type="match status" value="1"/>
</dbReference>
<dbReference type="SUPFAM" id="SSF51419">
    <property type="entry name" value="PLP-binding barrel"/>
    <property type="match status" value="1"/>
</dbReference>
<dbReference type="EMBL" id="CP025085">
    <property type="protein sequence ID" value="AUG99519.1"/>
    <property type="molecule type" value="Genomic_DNA"/>
</dbReference>
<evidence type="ECO:0000256" key="7">
    <source>
        <dbReference type="ARBA" id="ARBA00037912"/>
    </source>
</evidence>
<dbReference type="InterPro" id="IPR020622">
    <property type="entry name" value="Ala_racemase_pyridoxalP-BS"/>
</dbReference>
<dbReference type="KEGG" id="sera:Ser39006_006620"/>
<evidence type="ECO:0000256" key="9">
    <source>
        <dbReference type="PIRSR" id="PIRSR600821-50"/>
    </source>
</evidence>
<dbReference type="Gene3D" id="2.40.37.10">
    <property type="entry name" value="Lyase, Ornithine Decarboxylase, Chain A, domain 1"/>
    <property type="match status" value="1"/>
</dbReference>
<organism evidence="13 14">
    <name type="scientific">Serratia sp. (strain ATCC 39006)</name>
    <name type="common">Prodigiosinella confusarubida</name>
    <dbReference type="NCBI Taxonomy" id="104623"/>
    <lineage>
        <taxon>Bacteria</taxon>
        <taxon>Pseudomonadati</taxon>
        <taxon>Pseudomonadota</taxon>
        <taxon>Gammaproteobacteria</taxon>
        <taxon>Enterobacterales</taxon>
        <taxon>Pectobacteriaceae</taxon>
        <taxon>Prodigiosinella</taxon>
    </lineage>
</organism>
<evidence type="ECO:0000313" key="13">
    <source>
        <dbReference type="EMBL" id="AUH03837.1"/>
    </source>
</evidence>
<dbReference type="InterPro" id="IPR000821">
    <property type="entry name" value="Ala_racemase"/>
</dbReference>
<name>A0A2I5T4M0_SERS3</name>
<evidence type="ECO:0000259" key="11">
    <source>
        <dbReference type="SMART" id="SM01005"/>
    </source>
</evidence>
<protein>
    <recommendedName>
        <fullName evidence="8">Alanine racemase</fullName>
        <ecNumber evidence="8">5.1.1.1</ecNumber>
    </recommendedName>
</protein>
<evidence type="ECO:0000313" key="14">
    <source>
        <dbReference type="Proteomes" id="UP000017700"/>
    </source>
</evidence>
<gene>
    <name evidence="13" type="primary">alr</name>
    <name evidence="12" type="ORF">CWC46_06615</name>
    <name evidence="13" type="ORF">Ser39006_006620</name>
</gene>
<evidence type="ECO:0000256" key="1">
    <source>
        <dbReference type="ARBA" id="ARBA00000316"/>
    </source>
</evidence>
<dbReference type="KEGG" id="serq:CWC46_06615"/>
<reference evidence="12 15" key="3">
    <citation type="submission" date="2017-11" db="EMBL/GenBank/DDBJ databases">
        <title>Complete genome sequence of Serratia sp. ATCC 39006 LacA.</title>
        <authorList>
            <person name="Hampton H.G."/>
            <person name="Jackson S.A."/>
            <person name="Jauregui R."/>
            <person name="Poulter G.T.M."/>
            <person name="Salmond G.P.C."/>
            <person name="Fineran P.C."/>
        </authorList>
    </citation>
    <scope>NUCLEOTIDE SEQUENCE [LARGE SCALE GENOMIC DNA]</scope>
    <source>
        <strain evidence="12 15">ATCC 39006</strain>
    </source>
</reference>
<dbReference type="Proteomes" id="UP000017700">
    <property type="component" value="Chromosome"/>
</dbReference>
<dbReference type="PANTHER" id="PTHR30511:SF4">
    <property type="entry name" value="ALANINE RACEMASE, BIOSYNTHETIC"/>
    <property type="match status" value="1"/>
</dbReference>
<evidence type="ECO:0000313" key="12">
    <source>
        <dbReference type="EMBL" id="AUG99519.1"/>
    </source>
</evidence>
<dbReference type="GO" id="GO:0030170">
    <property type="term" value="F:pyridoxal phosphate binding"/>
    <property type="evidence" value="ECO:0007669"/>
    <property type="project" value="UniProtKB-UniRule"/>
</dbReference>
<dbReference type="SMART" id="SM01005">
    <property type="entry name" value="Ala_racemase_C"/>
    <property type="match status" value="1"/>
</dbReference>
<dbReference type="GO" id="GO:0005829">
    <property type="term" value="C:cytosol"/>
    <property type="evidence" value="ECO:0007669"/>
    <property type="project" value="TreeGrafter"/>
</dbReference>
<dbReference type="Pfam" id="PF01168">
    <property type="entry name" value="Ala_racemase_N"/>
    <property type="match status" value="1"/>
</dbReference>
<proteinExistence type="inferred from homology"/>
<dbReference type="RefSeq" id="WP_021017660.1">
    <property type="nucleotide sequence ID" value="NZ_CP025084.1"/>
</dbReference>
<dbReference type="Pfam" id="PF00842">
    <property type="entry name" value="Ala_racemase_C"/>
    <property type="match status" value="1"/>
</dbReference>
<dbReference type="FunFam" id="2.40.37.10:FF:000002">
    <property type="entry name" value="Alanine racemase"/>
    <property type="match status" value="1"/>
</dbReference>
<feature type="modified residue" description="N6-(pyridoxal phosphate)lysine" evidence="8 9">
    <location>
        <position position="34"/>
    </location>
</feature>
<dbReference type="FunFam" id="3.20.20.10:FF:000002">
    <property type="entry name" value="Alanine racemase"/>
    <property type="match status" value="1"/>
</dbReference>
<dbReference type="EC" id="5.1.1.1" evidence="8"/>
<dbReference type="PANTHER" id="PTHR30511">
    <property type="entry name" value="ALANINE RACEMASE"/>
    <property type="match status" value="1"/>
</dbReference>
<comment type="cofactor">
    <cofactor evidence="2 8 9">
        <name>pyridoxal 5'-phosphate</name>
        <dbReference type="ChEBI" id="CHEBI:597326"/>
    </cofactor>
</comment>
<dbReference type="EMBL" id="CP025084">
    <property type="protein sequence ID" value="AUH03837.1"/>
    <property type="molecule type" value="Genomic_DNA"/>
</dbReference>
<reference evidence="13" key="2">
    <citation type="submission" date="2013-09" db="EMBL/GenBank/DDBJ databases">
        <authorList>
            <person name="Wang G."/>
            <person name="Yang Y."/>
            <person name="Su Y."/>
        </authorList>
    </citation>
    <scope>NUCLEOTIDE SEQUENCE</scope>
    <source>
        <strain evidence="13">ATCC 39006</strain>
    </source>
</reference>
<reference evidence="13 14" key="1">
    <citation type="journal article" date="2013" name="Genome Announc.">
        <title>Draft genome sequence of Serratia sp. strain ATCC 39006, a model bacterium for analysis of the biosynthesis and regulation of prodigiosin, a carbapenem, and gas vesicles.</title>
        <authorList>
            <person name="Fineran P.C."/>
            <person name="Iglesias Cans M.C."/>
            <person name="Ramsay J.P."/>
            <person name="Wilf N.M."/>
            <person name="Cossyleon D."/>
            <person name="McNeil M.B."/>
            <person name="Williamson N.R."/>
            <person name="Monson R.E."/>
            <person name="Becher S.A."/>
            <person name="Stanton J.A."/>
            <person name="Brugger K."/>
            <person name="Brown S.D."/>
            <person name="Salmond G.P."/>
        </authorList>
    </citation>
    <scope>NUCLEOTIDE SEQUENCE [LARGE SCALE GENOMIC DNA]</scope>
    <source>
        <strain evidence="13">ATCC 39006</strain>
        <strain evidence="14">ATCC 39006 / SC 11482</strain>
    </source>
</reference>
<feature type="domain" description="Alanine racemase C-terminal" evidence="11">
    <location>
        <begin position="233"/>
        <end position="357"/>
    </location>
</feature>
<dbReference type="OrthoDB" id="9813814at2"/>
<dbReference type="Proteomes" id="UP000233778">
    <property type="component" value="Chromosome"/>
</dbReference>
<comment type="function">
    <text evidence="8">Catalyzes the interconversion of L-alanine and D-alanine. May also act on other amino acids.</text>
</comment>
<dbReference type="InterPro" id="IPR009006">
    <property type="entry name" value="Ala_racemase/Decarboxylase_C"/>
</dbReference>
<comment type="pathway">
    <text evidence="7 8">Amino-acid biosynthesis; D-alanine biosynthesis; D-alanine from L-alanine: step 1/1.</text>
</comment>
<feature type="active site" description="Proton acceptor; specific for L-alanine" evidence="8">
    <location>
        <position position="254"/>
    </location>
</feature>
<evidence type="ECO:0000256" key="6">
    <source>
        <dbReference type="ARBA" id="ARBA00023235"/>
    </source>
</evidence>
<evidence type="ECO:0000256" key="10">
    <source>
        <dbReference type="PIRSR" id="PIRSR600821-52"/>
    </source>
</evidence>
<comment type="similarity">
    <text evidence="4 8">Belongs to the alanine racemase family.</text>
</comment>
<dbReference type="STRING" id="104623.Ser39006_04404"/>
<dbReference type="AlphaFoldDB" id="A0A2I5T4M0"/>
<dbReference type="Gene3D" id="3.20.20.10">
    <property type="entry name" value="Alanine racemase"/>
    <property type="match status" value="1"/>
</dbReference>
<keyword evidence="14" id="KW-1185">Reference proteome</keyword>
<keyword evidence="5 8" id="KW-0663">Pyridoxal phosphate</keyword>
<dbReference type="NCBIfam" id="TIGR00492">
    <property type="entry name" value="alr"/>
    <property type="match status" value="1"/>
</dbReference>
<evidence type="ECO:0000256" key="8">
    <source>
        <dbReference type="HAMAP-Rule" id="MF_01201"/>
    </source>
</evidence>
<sequence>MKTATAVINRRALQHNLQLIRQMAPQSRLIAVVKANAYGHGALEAAHILNDADGYGVSRLSEALVLRAGGITKPILLLEGFFSANDVPLLAEHQLETAIHSVEQLAALEQASLSRPLKVWMKLDTGMHRLGVLPEQAEAFYQRLTHCHNVVQPVNIMSHFCRADEPELDTTARQLSCFDAFTKDKPGAQSIAASGGILLWPQAHRDQVRPGIILYGVSPLDTGDASRWNLQPAMTLTSHLIAVRDHQAGEPVGYGSTWSSPRNTKLGVVAMGYGDGYPRGAKSGTPVWVNGREVPLVGRVSMDMISVDLGPEAQDNVGDEVILWGKNLPVEKVAAFNGISAYELITRLTSRIQLEYVDE</sequence>
<keyword evidence="6 8" id="KW-0413">Isomerase</keyword>
<evidence type="ECO:0000256" key="4">
    <source>
        <dbReference type="ARBA" id="ARBA00007880"/>
    </source>
</evidence>
<dbReference type="GO" id="GO:0030632">
    <property type="term" value="P:D-alanine biosynthetic process"/>
    <property type="evidence" value="ECO:0007669"/>
    <property type="project" value="UniProtKB-UniRule"/>
</dbReference>
<dbReference type="UniPathway" id="UPA00042">
    <property type="reaction ID" value="UER00497"/>
</dbReference>
<feature type="binding site" evidence="8 10">
    <location>
        <position position="302"/>
    </location>
    <ligand>
        <name>substrate</name>
    </ligand>
</feature>
<evidence type="ECO:0000256" key="5">
    <source>
        <dbReference type="ARBA" id="ARBA00022898"/>
    </source>
</evidence>
<dbReference type="PRINTS" id="PR00992">
    <property type="entry name" value="ALARACEMASE"/>
</dbReference>
<dbReference type="GO" id="GO:0042803">
    <property type="term" value="F:protein homodimerization activity"/>
    <property type="evidence" value="ECO:0007669"/>
    <property type="project" value="UniProtKB-ARBA"/>
</dbReference>
<evidence type="ECO:0000256" key="2">
    <source>
        <dbReference type="ARBA" id="ARBA00001933"/>
    </source>
</evidence>
<evidence type="ECO:0000313" key="15">
    <source>
        <dbReference type="Proteomes" id="UP000233778"/>
    </source>
</evidence>
<evidence type="ECO:0000256" key="3">
    <source>
        <dbReference type="ARBA" id="ARBA00004752"/>
    </source>
</evidence>
<dbReference type="HAMAP" id="MF_01201">
    <property type="entry name" value="Ala_racemase"/>
    <property type="match status" value="1"/>
</dbReference>
<feature type="active site" description="Proton acceptor; specific for D-alanine" evidence="8">
    <location>
        <position position="34"/>
    </location>
</feature>
<comment type="catalytic activity">
    <reaction evidence="1 8">
        <text>L-alanine = D-alanine</text>
        <dbReference type="Rhea" id="RHEA:20249"/>
        <dbReference type="ChEBI" id="CHEBI:57416"/>
        <dbReference type="ChEBI" id="CHEBI:57972"/>
        <dbReference type="EC" id="5.1.1.1"/>
    </reaction>
</comment>
<dbReference type="PROSITE" id="PS00395">
    <property type="entry name" value="ALANINE_RACEMASE"/>
    <property type="match status" value="1"/>
</dbReference>
<dbReference type="CDD" id="cd06827">
    <property type="entry name" value="PLPDE_III_AR_proteobact"/>
    <property type="match status" value="1"/>
</dbReference>
<feature type="binding site" evidence="8 10">
    <location>
        <position position="129"/>
    </location>
    <ligand>
        <name>substrate</name>
    </ligand>
</feature>
<reference evidence="13" key="4">
    <citation type="submission" date="2017-11" db="EMBL/GenBank/DDBJ databases">
        <title>Complete genome sequence of Serratia sp. ATCC 39006.</title>
        <authorList>
            <person name="Hampton H.G."/>
            <person name="Jackson S.A."/>
            <person name="Jauregui R."/>
            <person name="Poulter G.T.M."/>
            <person name="Salmond G.P.C."/>
            <person name="Fineran P.C."/>
        </authorList>
    </citation>
    <scope>NUCLEOTIDE SEQUENCE</scope>
    <source>
        <strain evidence="13">ATCC 39006</strain>
    </source>
</reference>